<dbReference type="EMBL" id="PJEO01000012">
    <property type="protein sequence ID" value="PKQ46509.1"/>
    <property type="molecule type" value="Genomic_DNA"/>
</dbReference>
<keyword evidence="1" id="KW-0449">Lipoprotein</keyword>
<dbReference type="Pfam" id="PF12771">
    <property type="entry name" value="SusD-like_2"/>
    <property type="match status" value="1"/>
</dbReference>
<sequence>MKTIKSIIISCCAILVFAGCDKGFEELNTNPYAINGLDPEFIFANTIQGLDFGSWEGEATIVQYFQNAYDLGATSGFQFNENNNNFNQMRWGTYGGEVKNLVQALELMDNDPSTLNLRSAMRLWKALIFMNLVDTHGDVPYSEAGRAYLDGNFTPSYDNDTAIYDDLYAEIKDAVAKLNNSNPPVVGDLIYGGDVAKWRKFGNSLLLRLGMRYSKLNATKATSIVSEAFAGGVMQTNDDDAVLFYNEFYSNGMNNGISSNNPRFYYLSEPLIDQYQLTEDPRSPYVAGKYPDPNIVLQSPPDTTLSEQQGFPVGHSDVTAAALPDFPGLKGGGLDYSQLNSFALTSVQAPRFFLTNSQTKLLLAEAAFRGWITGNAQALYEAGIRASMDQYALYPGGYGAISTSAQDDYIAGTAVVYNATDALRLINTEYWVSNINNPLEGWSNFRRTGWPALSPNMFNNNLNGGFVRRVPYPTQESGSNPEAYAAARTAMGITGNYDSLTARVFWDVP</sequence>
<keyword evidence="2" id="KW-1185">Reference proteome</keyword>
<dbReference type="InterPro" id="IPR011990">
    <property type="entry name" value="TPR-like_helical_dom_sf"/>
</dbReference>
<dbReference type="InterPro" id="IPR041662">
    <property type="entry name" value="SusD-like_2"/>
</dbReference>
<dbReference type="SUPFAM" id="SSF48452">
    <property type="entry name" value="TPR-like"/>
    <property type="match status" value="1"/>
</dbReference>
<accession>A0A2N3HNF3</accession>
<dbReference type="AlphaFoldDB" id="A0A2N3HNF3"/>
<comment type="caution">
    <text evidence="1">The sequence shown here is derived from an EMBL/GenBank/DDBJ whole genome shotgun (WGS) entry which is preliminary data.</text>
</comment>
<organism evidence="1 2">
    <name type="scientific">Confluentibacter flavum</name>
    <dbReference type="NCBI Taxonomy" id="1909700"/>
    <lineage>
        <taxon>Bacteria</taxon>
        <taxon>Pseudomonadati</taxon>
        <taxon>Bacteroidota</taxon>
        <taxon>Flavobacteriia</taxon>
        <taxon>Flavobacteriales</taxon>
        <taxon>Flavobacteriaceae</taxon>
        <taxon>Confluentibacter</taxon>
    </lineage>
</organism>
<dbReference type="Gene3D" id="1.25.40.390">
    <property type="match status" value="1"/>
</dbReference>
<proteinExistence type="predicted"/>
<evidence type="ECO:0000313" key="2">
    <source>
        <dbReference type="Proteomes" id="UP000233435"/>
    </source>
</evidence>
<protein>
    <submittedName>
        <fullName evidence="1">SusD/RagB family nutrient-binding outer membrane lipoprotein</fullName>
    </submittedName>
</protein>
<dbReference type="RefSeq" id="WP_106658345.1">
    <property type="nucleotide sequence ID" value="NZ_PJEO01000012.1"/>
</dbReference>
<gene>
    <name evidence="1" type="ORF">CSW08_02545</name>
</gene>
<dbReference type="OrthoDB" id="725917at2"/>
<reference evidence="1 2" key="1">
    <citation type="submission" date="2017-12" db="EMBL/GenBank/DDBJ databases">
        <title>Confluentibacter flavum sp. nov., isolated from the saline lake.</title>
        <authorList>
            <person name="Yu L."/>
        </authorList>
    </citation>
    <scope>NUCLEOTIDE SEQUENCE [LARGE SCALE GENOMIC DNA]</scope>
    <source>
        <strain evidence="1 2">3B</strain>
    </source>
</reference>
<name>A0A2N3HNF3_9FLAO</name>
<evidence type="ECO:0000313" key="1">
    <source>
        <dbReference type="EMBL" id="PKQ46509.1"/>
    </source>
</evidence>
<dbReference type="Proteomes" id="UP000233435">
    <property type="component" value="Unassembled WGS sequence"/>
</dbReference>
<dbReference type="PROSITE" id="PS51257">
    <property type="entry name" value="PROKAR_LIPOPROTEIN"/>
    <property type="match status" value="1"/>
</dbReference>